<evidence type="ECO:0000313" key="7">
    <source>
        <dbReference type="EMBL" id="MDE1464838.1"/>
    </source>
</evidence>
<reference evidence="7 8" key="1">
    <citation type="submission" date="2022-11" db="EMBL/GenBank/DDBJ databases">
        <title>Spartinivicinus poritis sp. nov., isolated from scleractinian coral Porites lutea.</title>
        <authorList>
            <person name="Zhang G."/>
            <person name="Cai L."/>
            <person name="Wei Q."/>
        </authorList>
    </citation>
    <scope>NUCLEOTIDE SEQUENCE [LARGE SCALE GENOMIC DNA]</scope>
    <source>
        <strain evidence="7 8">A2-2</strain>
    </source>
</reference>
<dbReference type="Gene3D" id="1.20.1600.10">
    <property type="entry name" value="Outer membrane efflux proteins (OEP)"/>
    <property type="match status" value="1"/>
</dbReference>
<keyword evidence="4" id="KW-0472">Membrane</keyword>
<feature type="compositionally biased region" description="Low complexity" evidence="6">
    <location>
        <begin position="107"/>
        <end position="120"/>
    </location>
</feature>
<keyword evidence="5" id="KW-0998">Cell outer membrane</keyword>
<evidence type="ECO:0000256" key="5">
    <source>
        <dbReference type="ARBA" id="ARBA00023237"/>
    </source>
</evidence>
<dbReference type="Proteomes" id="UP001528823">
    <property type="component" value="Unassembled WGS sequence"/>
</dbReference>
<dbReference type="PROSITE" id="PS51257">
    <property type="entry name" value="PROKAR_LIPOPROTEIN"/>
    <property type="match status" value="1"/>
</dbReference>
<dbReference type="RefSeq" id="WP_274691147.1">
    <property type="nucleotide sequence ID" value="NZ_JAPMOU010000044.1"/>
</dbReference>
<dbReference type="PANTHER" id="PTHR30026:SF20">
    <property type="entry name" value="OUTER MEMBRANE PROTEIN TOLC"/>
    <property type="match status" value="1"/>
</dbReference>
<evidence type="ECO:0000256" key="1">
    <source>
        <dbReference type="ARBA" id="ARBA00004442"/>
    </source>
</evidence>
<organism evidence="7 8">
    <name type="scientific">Spartinivicinus poritis</name>
    <dbReference type="NCBI Taxonomy" id="2994640"/>
    <lineage>
        <taxon>Bacteria</taxon>
        <taxon>Pseudomonadati</taxon>
        <taxon>Pseudomonadota</taxon>
        <taxon>Gammaproteobacteria</taxon>
        <taxon>Oceanospirillales</taxon>
        <taxon>Zooshikellaceae</taxon>
        <taxon>Spartinivicinus</taxon>
    </lineage>
</organism>
<evidence type="ECO:0000256" key="2">
    <source>
        <dbReference type="ARBA" id="ARBA00022452"/>
    </source>
</evidence>
<keyword evidence="8" id="KW-1185">Reference proteome</keyword>
<evidence type="ECO:0000313" key="8">
    <source>
        <dbReference type="Proteomes" id="UP001528823"/>
    </source>
</evidence>
<evidence type="ECO:0000256" key="6">
    <source>
        <dbReference type="SAM" id="MobiDB-lite"/>
    </source>
</evidence>
<sequence>MNKTIVVLGIFIILSGCSIHPIPITPQQHQQRLSQDQSALQTKQQPLTQPLALSEAMARAIRYNLNHRISLLHGALSAKELNTARFELLPKLTARAGYNYRSNLDASSSESIETGTETLEPSTSSDREISEASLSFTWSVLDFGLSYVRAKQQADRYLMAKEHIRKTAHQIMLDVRSTYWRTVAQQRLMKHIDRVMAQAENALRDSEVIRQKRLQSPFTALTYQRDILLIIRELHILRKNVLPAKAELAKLINVLPSSNIKVIEPAANAMWLPDPPMSLSEFEQHALLHRPELINEAYKERITAAETKAAMLQLLPHLKLQTAGYYNSNDFLVNQHWGTIGIDVSYNLLGTFSQLSRLKVAKEKQNIIRLNRLAMHMAVLSQIHIAWQAYYQAIDEFKAASHFSQIEQKIVHHVRVNARKKRLGKNELLRAELNHLLGKLRRDLSYADVHNTFGQLLVASGIDVLPTTITDNTLAGWANGIEQKMLELGDKITSAD</sequence>
<dbReference type="EMBL" id="JAPMOU010000044">
    <property type="protein sequence ID" value="MDE1464838.1"/>
    <property type="molecule type" value="Genomic_DNA"/>
</dbReference>
<dbReference type="SUPFAM" id="SSF56954">
    <property type="entry name" value="Outer membrane efflux proteins (OEP)"/>
    <property type="match status" value="1"/>
</dbReference>
<dbReference type="PANTHER" id="PTHR30026">
    <property type="entry name" value="OUTER MEMBRANE PROTEIN TOLC"/>
    <property type="match status" value="1"/>
</dbReference>
<gene>
    <name evidence="7" type="ORF">ORQ98_23020</name>
</gene>
<comment type="subcellular location">
    <subcellularLocation>
        <location evidence="1">Cell outer membrane</location>
    </subcellularLocation>
</comment>
<evidence type="ECO:0000256" key="4">
    <source>
        <dbReference type="ARBA" id="ARBA00023136"/>
    </source>
</evidence>
<keyword evidence="2" id="KW-1134">Transmembrane beta strand</keyword>
<feature type="region of interest" description="Disordered" evidence="6">
    <location>
        <begin position="107"/>
        <end position="126"/>
    </location>
</feature>
<keyword evidence="3" id="KW-0812">Transmembrane</keyword>
<dbReference type="InterPro" id="IPR051906">
    <property type="entry name" value="TolC-like"/>
</dbReference>
<protein>
    <submittedName>
        <fullName evidence="7">TolC family protein</fullName>
    </submittedName>
</protein>
<evidence type="ECO:0000256" key="3">
    <source>
        <dbReference type="ARBA" id="ARBA00022692"/>
    </source>
</evidence>
<name>A0ABT5UEM2_9GAMM</name>
<comment type="caution">
    <text evidence="7">The sequence shown here is derived from an EMBL/GenBank/DDBJ whole genome shotgun (WGS) entry which is preliminary data.</text>
</comment>
<accession>A0ABT5UEM2</accession>
<proteinExistence type="predicted"/>